<dbReference type="PANTHER" id="PTHR34474:SF2">
    <property type="entry name" value="SIGNAL TRANSDUCTION PROTEIN TRAP"/>
    <property type="match status" value="1"/>
</dbReference>
<dbReference type="PROSITE" id="PS51725">
    <property type="entry name" value="ABM"/>
    <property type="match status" value="1"/>
</dbReference>
<dbReference type="GO" id="GO:0004497">
    <property type="term" value="F:monooxygenase activity"/>
    <property type="evidence" value="ECO:0007669"/>
    <property type="project" value="UniProtKB-KW"/>
</dbReference>
<evidence type="ECO:0000313" key="2">
    <source>
        <dbReference type="EMBL" id="MDN7241629.1"/>
    </source>
</evidence>
<accession>A0ABT8N186</accession>
<dbReference type="SUPFAM" id="SSF54909">
    <property type="entry name" value="Dimeric alpha+beta barrel"/>
    <property type="match status" value="1"/>
</dbReference>
<keyword evidence="2" id="KW-0560">Oxidoreductase</keyword>
<protein>
    <submittedName>
        <fullName evidence="2">Antibiotic biosynthesis monooxygenase family protein</fullName>
    </submittedName>
</protein>
<evidence type="ECO:0000313" key="3">
    <source>
        <dbReference type="Proteomes" id="UP001172055"/>
    </source>
</evidence>
<dbReference type="InterPro" id="IPR007138">
    <property type="entry name" value="ABM_dom"/>
</dbReference>
<feature type="domain" description="ABM" evidence="1">
    <location>
        <begin position="2"/>
        <end position="90"/>
    </location>
</feature>
<name>A0ABT8N186_9BACL</name>
<comment type="caution">
    <text evidence="2">The sequence shown here is derived from an EMBL/GenBank/DDBJ whole genome shotgun (WGS) entry which is preliminary data.</text>
</comment>
<sequence>MYIVTSTVIVPPEKVDEVIGIYQNRSRRVDSAEGFQSFRLIQNTKKPNELTVHLEWQTKAAYLAWVKSAEFKEIHDMEKHYPDQELAGIVPKVRQYEVVAE</sequence>
<gene>
    <name evidence="2" type="ORF">QWY14_07480</name>
</gene>
<dbReference type="Proteomes" id="UP001172055">
    <property type="component" value="Unassembled WGS sequence"/>
</dbReference>
<dbReference type="InterPro" id="IPR050404">
    <property type="entry name" value="Heme-degrading_MO"/>
</dbReference>
<dbReference type="EMBL" id="JAUJWV010000001">
    <property type="protein sequence ID" value="MDN7241629.1"/>
    <property type="molecule type" value="Genomic_DNA"/>
</dbReference>
<dbReference type="PANTHER" id="PTHR34474">
    <property type="entry name" value="SIGNAL TRANSDUCTION PROTEIN TRAP"/>
    <property type="match status" value="1"/>
</dbReference>
<organism evidence="2 3">
    <name type="scientific">Planococcus shixiaomingii</name>
    <dbReference type="NCBI Taxonomy" id="3058393"/>
    <lineage>
        <taxon>Bacteria</taxon>
        <taxon>Bacillati</taxon>
        <taxon>Bacillota</taxon>
        <taxon>Bacilli</taxon>
        <taxon>Bacillales</taxon>
        <taxon>Caryophanaceae</taxon>
        <taxon>Planococcus</taxon>
    </lineage>
</organism>
<keyword evidence="2" id="KW-0503">Monooxygenase</keyword>
<keyword evidence="3" id="KW-1185">Reference proteome</keyword>
<evidence type="ECO:0000259" key="1">
    <source>
        <dbReference type="PROSITE" id="PS51725"/>
    </source>
</evidence>
<dbReference type="Pfam" id="PF03992">
    <property type="entry name" value="ABM"/>
    <property type="match status" value="1"/>
</dbReference>
<reference evidence="2 3" key="1">
    <citation type="submission" date="2023-06" db="EMBL/GenBank/DDBJ databases">
        <title>Novel species in genus Planococcus.</title>
        <authorList>
            <person name="Ning S."/>
        </authorList>
    </citation>
    <scope>NUCLEOTIDE SEQUENCE [LARGE SCALE GENOMIC DNA]</scope>
    <source>
        <strain evidence="2 3">N028</strain>
    </source>
</reference>
<proteinExistence type="predicted"/>
<dbReference type="Gene3D" id="3.30.70.100">
    <property type="match status" value="1"/>
</dbReference>
<dbReference type="RefSeq" id="WP_300985607.1">
    <property type="nucleotide sequence ID" value="NZ_CP129236.1"/>
</dbReference>
<dbReference type="InterPro" id="IPR011008">
    <property type="entry name" value="Dimeric_a/b-barrel"/>
</dbReference>